<evidence type="ECO:0000256" key="1">
    <source>
        <dbReference type="RuleBase" id="RU363044"/>
    </source>
</evidence>
<dbReference type="PANTHER" id="PTHR10492:SF57">
    <property type="entry name" value="ATP-DEPENDENT DNA HELICASE"/>
    <property type="match status" value="1"/>
</dbReference>
<feature type="domain" description="DNA helicase Pif1-like DEAD-box helicase" evidence="2">
    <location>
        <begin position="1"/>
        <end position="104"/>
    </location>
</feature>
<keyword evidence="1" id="KW-0234">DNA repair</keyword>
<comment type="similarity">
    <text evidence="1">Belongs to the helicase family.</text>
</comment>
<accession>A0A4P9Y9G3</accession>
<evidence type="ECO:0000259" key="2">
    <source>
        <dbReference type="Pfam" id="PF05970"/>
    </source>
</evidence>
<feature type="non-terminal residue" evidence="3">
    <location>
        <position position="1"/>
    </location>
</feature>
<dbReference type="GO" id="GO:0016887">
    <property type="term" value="F:ATP hydrolysis activity"/>
    <property type="evidence" value="ECO:0007669"/>
    <property type="project" value="RHEA"/>
</dbReference>
<dbReference type="AlphaFoldDB" id="A0A4P9Y9G3"/>
<dbReference type="GO" id="GO:0006310">
    <property type="term" value="P:DNA recombination"/>
    <property type="evidence" value="ECO:0007669"/>
    <property type="project" value="UniProtKB-KW"/>
</dbReference>
<dbReference type="EMBL" id="ML007826">
    <property type="protein sequence ID" value="RKP15748.1"/>
    <property type="molecule type" value="Genomic_DNA"/>
</dbReference>
<dbReference type="InterPro" id="IPR027417">
    <property type="entry name" value="P-loop_NTPase"/>
</dbReference>
<keyword evidence="1" id="KW-0347">Helicase</keyword>
<dbReference type="GO" id="GO:0006281">
    <property type="term" value="P:DNA repair"/>
    <property type="evidence" value="ECO:0007669"/>
    <property type="project" value="UniProtKB-KW"/>
</dbReference>
<keyword evidence="1" id="KW-0067">ATP-binding</keyword>
<dbReference type="EC" id="5.6.2.3" evidence="1"/>
<dbReference type="InterPro" id="IPR010285">
    <property type="entry name" value="DNA_helicase_pif1-like_DEAD"/>
</dbReference>
<keyword evidence="1" id="KW-0227">DNA damage</keyword>
<protein>
    <recommendedName>
        <fullName evidence="1">ATP-dependent DNA helicase</fullName>
        <ecNumber evidence="1">5.6.2.3</ecNumber>
    </recommendedName>
</protein>
<dbReference type="Proteomes" id="UP000281549">
    <property type="component" value="Unassembled WGS sequence"/>
</dbReference>
<reference evidence="4" key="1">
    <citation type="journal article" date="2018" name="Nat. Microbiol.">
        <title>Leveraging single-cell genomics to expand the fungal tree of life.</title>
        <authorList>
            <person name="Ahrendt S.R."/>
            <person name="Quandt C.A."/>
            <person name="Ciobanu D."/>
            <person name="Clum A."/>
            <person name="Salamov A."/>
            <person name="Andreopoulos B."/>
            <person name="Cheng J.F."/>
            <person name="Woyke T."/>
            <person name="Pelin A."/>
            <person name="Henrissat B."/>
            <person name="Reynolds N.K."/>
            <person name="Benny G.L."/>
            <person name="Smith M.E."/>
            <person name="James T.Y."/>
            <person name="Grigoriev I.V."/>
        </authorList>
    </citation>
    <scope>NUCLEOTIDE SEQUENCE [LARGE SCALE GENOMIC DNA]</scope>
    <source>
        <strain evidence="4">CSF55</strain>
    </source>
</reference>
<keyword evidence="1" id="KW-0547">Nucleotide-binding</keyword>
<organism evidence="3 4">
    <name type="scientific">Rozella allomycis (strain CSF55)</name>
    <dbReference type="NCBI Taxonomy" id="988480"/>
    <lineage>
        <taxon>Eukaryota</taxon>
        <taxon>Fungi</taxon>
        <taxon>Fungi incertae sedis</taxon>
        <taxon>Cryptomycota</taxon>
        <taxon>Cryptomycota incertae sedis</taxon>
        <taxon>Rozella</taxon>
    </lineage>
</organism>
<dbReference type="GO" id="GO:0005524">
    <property type="term" value="F:ATP binding"/>
    <property type="evidence" value="ECO:0007669"/>
    <property type="project" value="UniProtKB-KW"/>
</dbReference>
<proteinExistence type="inferred from homology"/>
<dbReference type="Gene3D" id="3.40.50.300">
    <property type="entry name" value="P-loop containing nucleotide triphosphate hydrolases"/>
    <property type="match status" value="1"/>
</dbReference>
<keyword evidence="1" id="KW-0233">DNA recombination</keyword>
<dbReference type="GO" id="GO:0043139">
    <property type="term" value="F:5'-3' DNA helicase activity"/>
    <property type="evidence" value="ECO:0007669"/>
    <property type="project" value="UniProtKB-EC"/>
</dbReference>
<feature type="non-terminal residue" evidence="3">
    <location>
        <position position="104"/>
    </location>
</feature>
<evidence type="ECO:0000313" key="3">
    <source>
        <dbReference type="EMBL" id="RKP15748.1"/>
    </source>
</evidence>
<dbReference type="PANTHER" id="PTHR10492">
    <property type="match status" value="1"/>
</dbReference>
<gene>
    <name evidence="3" type="ORF">ROZALSC1DRAFT_9557</name>
</gene>
<keyword evidence="1" id="KW-0378">Hydrolase</keyword>
<sequence>NAQQKALFDHVPYLVLNCGDPKCCFVDGPGGSGNTFLYTAIYLRSKGTIVLDVASSGIAAYLLQGGRTAHYQFNIPVTVDAHATCNIPVQGRLADLLRSTSLIV</sequence>
<comment type="cofactor">
    <cofactor evidence="1">
        <name>Mg(2+)</name>
        <dbReference type="ChEBI" id="CHEBI:18420"/>
    </cofactor>
</comment>
<dbReference type="GO" id="GO:0000723">
    <property type="term" value="P:telomere maintenance"/>
    <property type="evidence" value="ECO:0007669"/>
    <property type="project" value="InterPro"/>
</dbReference>
<dbReference type="Pfam" id="PF05970">
    <property type="entry name" value="PIF1"/>
    <property type="match status" value="1"/>
</dbReference>
<comment type="catalytic activity">
    <reaction evidence="1">
        <text>ATP + H2O = ADP + phosphate + H(+)</text>
        <dbReference type="Rhea" id="RHEA:13065"/>
        <dbReference type="ChEBI" id="CHEBI:15377"/>
        <dbReference type="ChEBI" id="CHEBI:15378"/>
        <dbReference type="ChEBI" id="CHEBI:30616"/>
        <dbReference type="ChEBI" id="CHEBI:43474"/>
        <dbReference type="ChEBI" id="CHEBI:456216"/>
        <dbReference type="EC" id="5.6.2.3"/>
    </reaction>
</comment>
<name>A0A4P9Y9G3_ROZAC</name>
<evidence type="ECO:0000313" key="4">
    <source>
        <dbReference type="Proteomes" id="UP000281549"/>
    </source>
</evidence>